<evidence type="ECO:0000313" key="2">
    <source>
        <dbReference type="Proteomes" id="UP000315295"/>
    </source>
</evidence>
<proteinExistence type="predicted"/>
<reference evidence="1 2" key="1">
    <citation type="journal article" date="2019" name="G3 (Bethesda)">
        <title>Sequencing of a Wild Apple (Malus baccata) Genome Unravels the Differences Between Cultivated and Wild Apple Species Regarding Disease Resistance and Cold Tolerance.</title>
        <authorList>
            <person name="Chen X."/>
        </authorList>
    </citation>
    <scope>NUCLEOTIDE SEQUENCE [LARGE SCALE GENOMIC DNA]</scope>
    <source>
        <strain evidence="2">cv. Shandingzi</strain>
        <tissue evidence="1">Leaves</tissue>
    </source>
</reference>
<sequence length="100" mass="11124">MLPYFPFDPTIFNPNSTSLVSSISISIIFINGFDHLSNHLQFQPIAVYFLRDSLHNLGRVCRVSALVFASPPLLARVGHSSLFAFVGNVCREICLPVVFL</sequence>
<keyword evidence="2" id="KW-1185">Reference proteome</keyword>
<organism evidence="1 2">
    <name type="scientific">Malus baccata</name>
    <name type="common">Siberian crab apple</name>
    <name type="synonym">Pyrus baccata</name>
    <dbReference type="NCBI Taxonomy" id="106549"/>
    <lineage>
        <taxon>Eukaryota</taxon>
        <taxon>Viridiplantae</taxon>
        <taxon>Streptophyta</taxon>
        <taxon>Embryophyta</taxon>
        <taxon>Tracheophyta</taxon>
        <taxon>Spermatophyta</taxon>
        <taxon>Magnoliopsida</taxon>
        <taxon>eudicotyledons</taxon>
        <taxon>Gunneridae</taxon>
        <taxon>Pentapetalae</taxon>
        <taxon>rosids</taxon>
        <taxon>fabids</taxon>
        <taxon>Rosales</taxon>
        <taxon>Rosaceae</taxon>
        <taxon>Amygdaloideae</taxon>
        <taxon>Maleae</taxon>
        <taxon>Malus</taxon>
    </lineage>
</organism>
<name>A0A540MDW6_MALBA</name>
<protein>
    <submittedName>
        <fullName evidence="1">Uncharacterized protein</fullName>
    </submittedName>
</protein>
<accession>A0A540MDW6</accession>
<dbReference type="EMBL" id="VIEB01000283">
    <property type="protein sequence ID" value="TQD96921.1"/>
    <property type="molecule type" value="Genomic_DNA"/>
</dbReference>
<gene>
    <name evidence="1" type="ORF">C1H46_017470</name>
</gene>
<dbReference type="AlphaFoldDB" id="A0A540MDW6"/>
<comment type="caution">
    <text evidence="1">The sequence shown here is derived from an EMBL/GenBank/DDBJ whole genome shotgun (WGS) entry which is preliminary data.</text>
</comment>
<dbReference type="Proteomes" id="UP000315295">
    <property type="component" value="Unassembled WGS sequence"/>
</dbReference>
<evidence type="ECO:0000313" key="1">
    <source>
        <dbReference type="EMBL" id="TQD96921.1"/>
    </source>
</evidence>